<evidence type="ECO:0000313" key="1">
    <source>
        <dbReference type="EMBL" id="SVC78812.1"/>
    </source>
</evidence>
<name>A0A382Q2Z4_9ZZZZ</name>
<protein>
    <submittedName>
        <fullName evidence="1">Uncharacterized protein</fullName>
    </submittedName>
</protein>
<gene>
    <name evidence="1" type="ORF">METZ01_LOCUS331666</name>
</gene>
<feature type="non-terminal residue" evidence="1">
    <location>
        <position position="48"/>
    </location>
</feature>
<dbReference type="EMBL" id="UINC01110960">
    <property type="protein sequence ID" value="SVC78812.1"/>
    <property type="molecule type" value="Genomic_DNA"/>
</dbReference>
<organism evidence="1">
    <name type="scientific">marine metagenome</name>
    <dbReference type="NCBI Taxonomy" id="408172"/>
    <lineage>
        <taxon>unclassified sequences</taxon>
        <taxon>metagenomes</taxon>
        <taxon>ecological metagenomes</taxon>
    </lineage>
</organism>
<sequence>MPTREPDFRIRYNRWFKPPYTLIVWDVKNKKEYCTNHFDFDNCVIQMK</sequence>
<reference evidence="1" key="1">
    <citation type="submission" date="2018-05" db="EMBL/GenBank/DDBJ databases">
        <authorList>
            <person name="Lanie J.A."/>
            <person name="Ng W.-L."/>
            <person name="Kazmierczak K.M."/>
            <person name="Andrzejewski T.M."/>
            <person name="Davidsen T.M."/>
            <person name="Wayne K.J."/>
            <person name="Tettelin H."/>
            <person name="Glass J.I."/>
            <person name="Rusch D."/>
            <person name="Podicherti R."/>
            <person name="Tsui H.-C.T."/>
            <person name="Winkler M.E."/>
        </authorList>
    </citation>
    <scope>NUCLEOTIDE SEQUENCE</scope>
</reference>
<dbReference type="AlphaFoldDB" id="A0A382Q2Z4"/>
<accession>A0A382Q2Z4</accession>
<proteinExistence type="predicted"/>